<protein>
    <recommendedName>
        <fullName evidence="3">VOC domain-containing protein</fullName>
    </recommendedName>
</protein>
<keyword evidence="2" id="KW-1185">Reference proteome</keyword>
<dbReference type="AlphaFoldDB" id="A0A2Z2NIR4"/>
<accession>A0A2Z2NIR4</accession>
<evidence type="ECO:0000313" key="1">
    <source>
        <dbReference type="EMBL" id="ASJ70375.1"/>
    </source>
</evidence>
<gene>
    <name evidence="1" type="ORF">IMCC3135_01280</name>
</gene>
<dbReference type="InterPro" id="IPR029068">
    <property type="entry name" value="Glyas_Bleomycin-R_OHBP_Dase"/>
</dbReference>
<dbReference type="KEGG" id="gai:IMCC3135_01280"/>
<name>A0A2Z2NIR4_9GAMM</name>
<proteinExistence type="predicted"/>
<sequence>MRINTPGQVLWNTPRGQGVNFSIVAPVVCHIAEMLKTHNYPLRIPIRDQWHRKNQIKNGEKQLWVMDPDGYLLRLIQDLRTRKAEA</sequence>
<evidence type="ECO:0000313" key="2">
    <source>
        <dbReference type="Proteomes" id="UP000250079"/>
    </source>
</evidence>
<evidence type="ECO:0008006" key="3">
    <source>
        <dbReference type="Google" id="ProtNLM"/>
    </source>
</evidence>
<organism evidence="1 2">
    <name type="scientific">Granulosicoccus antarcticus IMCC3135</name>
    <dbReference type="NCBI Taxonomy" id="1192854"/>
    <lineage>
        <taxon>Bacteria</taxon>
        <taxon>Pseudomonadati</taxon>
        <taxon>Pseudomonadota</taxon>
        <taxon>Gammaproteobacteria</taxon>
        <taxon>Chromatiales</taxon>
        <taxon>Granulosicoccaceae</taxon>
        <taxon>Granulosicoccus</taxon>
    </lineage>
</organism>
<dbReference type="EMBL" id="CP018632">
    <property type="protein sequence ID" value="ASJ70375.1"/>
    <property type="molecule type" value="Genomic_DNA"/>
</dbReference>
<dbReference type="SUPFAM" id="SSF54593">
    <property type="entry name" value="Glyoxalase/Bleomycin resistance protein/Dihydroxybiphenyl dioxygenase"/>
    <property type="match status" value="1"/>
</dbReference>
<dbReference type="Proteomes" id="UP000250079">
    <property type="component" value="Chromosome"/>
</dbReference>
<reference evidence="1 2" key="1">
    <citation type="submission" date="2016-12" db="EMBL/GenBank/DDBJ databases">
        <authorList>
            <person name="Song W.-J."/>
            <person name="Kurnit D.M."/>
        </authorList>
    </citation>
    <scope>NUCLEOTIDE SEQUENCE [LARGE SCALE GENOMIC DNA]</scope>
    <source>
        <strain evidence="1 2">IMCC3135</strain>
    </source>
</reference>
<dbReference type="Gene3D" id="3.10.180.10">
    <property type="entry name" value="2,3-Dihydroxybiphenyl 1,2-Dioxygenase, domain 1"/>
    <property type="match status" value="1"/>
</dbReference>